<accession>A0A815UTH6</accession>
<name>A0A815UTH6_ADIRI</name>
<dbReference type="AlphaFoldDB" id="A0A815UTH6"/>
<comment type="caution">
    <text evidence="2">The sequence shown here is derived from an EMBL/GenBank/DDBJ whole genome shotgun (WGS) entry which is preliminary data.</text>
</comment>
<dbReference type="EMBL" id="CAJNOJ010000023">
    <property type="protein sequence ID" value="CAF0858806.1"/>
    <property type="molecule type" value="Genomic_DNA"/>
</dbReference>
<gene>
    <name evidence="1" type="ORF">EDS130_LOCUS7704</name>
    <name evidence="2" type="ORF">XAT740_LOCUS40773</name>
</gene>
<dbReference type="Proteomes" id="UP000663828">
    <property type="component" value="Unassembled WGS sequence"/>
</dbReference>
<dbReference type="EMBL" id="CAJNOR010004679">
    <property type="protein sequence ID" value="CAF1520595.1"/>
    <property type="molecule type" value="Genomic_DNA"/>
</dbReference>
<sequence length="633" mass="73784">MTSYLAPESPRPYSIAAERYFQRLNFATGLPVSNNERIYPLSKCRFGAQYEKELCTYLAKHAEVNCSDRVCLVGEESEWATIIQERLFLNKPVQFIDCKLHHDAIKEQLASNIFDRIILFNCLHHINHVTMSENIPKLHANINSPLMLCINLLRKALISTGRLVIVHREPNINTLPLPVEVIETWYNTDEHSSRIIEQLHGEKRPNLEFLWEVETIKFTMQKLSWYNELMHRTFYPLPLCNQKQIADGLRLLNETYFKYHHGLLEMYDRLLFLTVQTKFEPVKSSVSLPKTSQSLLNSRFRRKPGPLPTGSHEKWDYKMLVTDEVTQLLDINKQRQMVQGDELYAMEFHSQFSTLSLPRDLLSNGMLMVYSQSIRMVTANERDVSNNQRQLQISFALDKAFTEMYSNMYRLELAVQRIPAQIKTILKLLMSGSANMIQRMFPTIVNSITRIARENESFFRKSVNQLADISNLFENIQPVINPTDVILYDEVESKTILANIRRKLRETADLIGNLDIKAKFNLTVPIKINCVLPILNQLEHDAYFLHQLSSISTYVLTHYILNQTAGMGKYILLSNNEERSTIYSNLTQKLTNTRHEVDQLLNERRIEYNHGYNLLQQAYEKLFDEYPSENCTN</sequence>
<evidence type="ECO:0000313" key="3">
    <source>
        <dbReference type="Proteomes" id="UP000663828"/>
    </source>
</evidence>
<organism evidence="2 3">
    <name type="scientific">Adineta ricciae</name>
    <name type="common">Rotifer</name>
    <dbReference type="NCBI Taxonomy" id="249248"/>
    <lineage>
        <taxon>Eukaryota</taxon>
        <taxon>Metazoa</taxon>
        <taxon>Spiralia</taxon>
        <taxon>Gnathifera</taxon>
        <taxon>Rotifera</taxon>
        <taxon>Eurotatoria</taxon>
        <taxon>Bdelloidea</taxon>
        <taxon>Adinetida</taxon>
        <taxon>Adinetidae</taxon>
        <taxon>Adineta</taxon>
    </lineage>
</organism>
<keyword evidence="3" id="KW-1185">Reference proteome</keyword>
<evidence type="ECO:0000313" key="1">
    <source>
        <dbReference type="EMBL" id="CAF0858806.1"/>
    </source>
</evidence>
<dbReference type="Proteomes" id="UP000663852">
    <property type="component" value="Unassembled WGS sequence"/>
</dbReference>
<evidence type="ECO:0000313" key="2">
    <source>
        <dbReference type="EMBL" id="CAF1520595.1"/>
    </source>
</evidence>
<reference evidence="2" key="1">
    <citation type="submission" date="2021-02" db="EMBL/GenBank/DDBJ databases">
        <authorList>
            <person name="Nowell W R."/>
        </authorList>
    </citation>
    <scope>NUCLEOTIDE SEQUENCE</scope>
</reference>
<protein>
    <submittedName>
        <fullName evidence="2">Uncharacterized protein</fullName>
    </submittedName>
</protein>
<dbReference type="OrthoDB" id="10015857at2759"/>
<proteinExistence type="predicted"/>